<dbReference type="InterPro" id="IPR007685">
    <property type="entry name" value="RelA_SpoT"/>
</dbReference>
<evidence type="ECO:0000313" key="3">
    <source>
        <dbReference type="EMBL" id="RKD35177.1"/>
    </source>
</evidence>
<dbReference type="AlphaFoldDB" id="A0A419TCL8"/>
<feature type="domain" description="RelA/SpoT" evidence="2">
    <location>
        <begin position="52"/>
        <end position="175"/>
    </location>
</feature>
<dbReference type="Gene3D" id="1.10.287.860">
    <property type="entry name" value="Nucleotidyltransferase"/>
    <property type="match status" value="1"/>
</dbReference>
<dbReference type="PANTHER" id="PTHR47837">
    <property type="entry name" value="GTP PYROPHOSPHOKINASE YJBM"/>
    <property type="match status" value="1"/>
</dbReference>
<dbReference type="Proteomes" id="UP000284277">
    <property type="component" value="Unassembled WGS sequence"/>
</dbReference>
<evidence type="ECO:0000313" key="4">
    <source>
        <dbReference type="Proteomes" id="UP000284277"/>
    </source>
</evidence>
<dbReference type="InterPro" id="IPR043519">
    <property type="entry name" value="NT_sf"/>
</dbReference>
<dbReference type="CDD" id="cd05399">
    <property type="entry name" value="NT_Rel-Spo_like"/>
    <property type="match status" value="1"/>
</dbReference>
<dbReference type="Gene3D" id="3.30.460.10">
    <property type="entry name" value="Beta Polymerase, domain 2"/>
    <property type="match status" value="1"/>
</dbReference>
<reference evidence="3 4" key="1">
    <citation type="submission" date="2016-08" db="EMBL/GenBank/DDBJ databases">
        <title>A new outlook on sporulation: Clostridium algidixylanolyticum.</title>
        <authorList>
            <person name="Poppleton D.I."/>
            <person name="Gribaldo S."/>
        </authorList>
    </citation>
    <scope>NUCLEOTIDE SEQUENCE [LARGE SCALE GENOMIC DNA]</scope>
    <source>
        <strain evidence="3 4">SPL73</strain>
    </source>
</reference>
<evidence type="ECO:0000256" key="1">
    <source>
        <dbReference type="ARBA" id="ARBA00004976"/>
    </source>
</evidence>
<dbReference type="InterPro" id="IPR052366">
    <property type="entry name" value="GTP_Pyrophosphokinase"/>
</dbReference>
<dbReference type="SUPFAM" id="SSF81301">
    <property type="entry name" value="Nucleotidyltransferase"/>
    <property type="match status" value="1"/>
</dbReference>
<dbReference type="PANTHER" id="PTHR47837:SF2">
    <property type="entry name" value="GTP PYROPHOSPHOKINASE YWAC"/>
    <property type="match status" value="1"/>
</dbReference>
<comment type="caution">
    <text evidence="3">The sequence shown here is derived from an EMBL/GenBank/DDBJ whole genome shotgun (WGS) entry which is preliminary data.</text>
</comment>
<dbReference type="RefSeq" id="WP_243117094.1">
    <property type="nucleotide sequence ID" value="NZ_MCIA01000001.1"/>
</dbReference>
<evidence type="ECO:0000259" key="2">
    <source>
        <dbReference type="SMART" id="SM00954"/>
    </source>
</evidence>
<dbReference type="GO" id="GO:0015970">
    <property type="term" value="P:guanosine tetraphosphate biosynthetic process"/>
    <property type="evidence" value="ECO:0007669"/>
    <property type="project" value="UniProtKB-UniPathway"/>
</dbReference>
<name>A0A419TCL8_9FIRM</name>
<dbReference type="EMBL" id="MCIA01000001">
    <property type="protein sequence ID" value="RKD35177.1"/>
    <property type="molecule type" value="Genomic_DNA"/>
</dbReference>
<dbReference type="UniPathway" id="UPA00908">
    <property type="reaction ID" value="UER00884"/>
</dbReference>
<dbReference type="Pfam" id="PF04607">
    <property type="entry name" value="RelA_SpoT"/>
    <property type="match status" value="1"/>
</dbReference>
<keyword evidence="3" id="KW-0808">Transferase</keyword>
<protein>
    <submittedName>
        <fullName evidence="3">GTP pyrophosphokinase</fullName>
    </submittedName>
</protein>
<organism evidence="3 4">
    <name type="scientific">Lacrimispora algidixylanolytica</name>
    <dbReference type="NCBI Taxonomy" id="94868"/>
    <lineage>
        <taxon>Bacteria</taxon>
        <taxon>Bacillati</taxon>
        <taxon>Bacillota</taxon>
        <taxon>Clostridia</taxon>
        <taxon>Lachnospirales</taxon>
        <taxon>Lachnospiraceae</taxon>
        <taxon>Lacrimispora</taxon>
    </lineage>
</organism>
<sequence>MNVPNSFNQVDQWKSVMFLYDSALKEISTKIEILNNEFVHIYNYNPIEHVKSRLKTPDSIVKKLKRYGFEVTIDNMVEKLNDIAGIRIICSFTSDIYQIAQMIAKQSDVTVLYVKDYIKIPKPNGYKSYHMVVTIPIYLTDGPVDTKVEIQIRTVAMDFWASLEHKIYYKFEGNAPAYLQQELKACADVVNMLDAKMFSLNQAILELSAQTHEDLGGERRFRKEDLEEKP</sequence>
<dbReference type="SMART" id="SM00954">
    <property type="entry name" value="RelA_SpoT"/>
    <property type="match status" value="1"/>
</dbReference>
<keyword evidence="4" id="KW-1185">Reference proteome</keyword>
<keyword evidence="3" id="KW-0418">Kinase</keyword>
<gene>
    <name evidence="3" type="ORF">BET01_02215</name>
</gene>
<accession>A0A419TCL8</accession>
<comment type="pathway">
    <text evidence="1">Purine metabolism; ppGpp biosynthesis; ppGpp from GTP: step 1/2.</text>
</comment>
<dbReference type="GO" id="GO:0016301">
    <property type="term" value="F:kinase activity"/>
    <property type="evidence" value="ECO:0007669"/>
    <property type="project" value="UniProtKB-KW"/>
</dbReference>
<proteinExistence type="predicted"/>